<dbReference type="AlphaFoldDB" id="A0A512HST3"/>
<evidence type="ECO:0000256" key="1">
    <source>
        <dbReference type="SAM" id="Coils"/>
    </source>
</evidence>
<accession>A0A512HST3</accession>
<dbReference type="OrthoDB" id="9767435at2"/>
<dbReference type="EMBL" id="BJZQ01000002">
    <property type="protein sequence ID" value="GEO88450.1"/>
    <property type="molecule type" value="Genomic_DNA"/>
</dbReference>
<protein>
    <recommendedName>
        <fullName evidence="2">Polysaccharide pyruvyl transferase domain-containing protein</fullName>
    </recommendedName>
</protein>
<proteinExistence type="predicted"/>
<keyword evidence="1" id="KW-0175">Coiled coil</keyword>
<keyword evidence="4" id="KW-1185">Reference proteome</keyword>
<comment type="caution">
    <text evidence="3">The sequence shown here is derived from an EMBL/GenBank/DDBJ whole genome shotgun (WGS) entry which is preliminary data.</text>
</comment>
<gene>
    <name evidence="3" type="ORF">AFL01nite_07770</name>
</gene>
<reference evidence="3 4" key="1">
    <citation type="submission" date="2019-07" db="EMBL/GenBank/DDBJ databases">
        <title>Whole genome shotgun sequence of Aeromicrobium flavum NBRC 107625.</title>
        <authorList>
            <person name="Hosoyama A."/>
            <person name="Uohara A."/>
            <person name="Ohji S."/>
            <person name="Ichikawa N."/>
        </authorList>
    </citation>
    <scope>NUCLEOTIDE SEQUENCE [LARGE SCALE GENOMIC DNA]</scope>
    <source>
        <strain evidence="3 4">NBRC 107625</strain>
    </source>
</reference>
<dbReference type="Pfam" id="PF04230">
    <property type="entry name" value="PS_pyruv_trans"/>
    <property type="match status" value="1"/>
</dbReference>
<feature type="coiled-coil region" evidence="1">
    <location>
        <begin position="409"/>
        <end position="436"/>
    </location>
</feature>
<dbReference type="InterPro" id="IPR007345">
    <property type="entry name" value="Polysacch_pyruvyl_Trfase"/>
</dbReference>
<evidence type="ECO:0000313" key="4">
    <source>
        <dbReference type="Proteomes" id="UP000321769"/>
    </source>
</evidence>
<feature type="domain" description="Polysaccharide pyruvyl transferase" evidence="2">
    <location>
        <begin position="29"/>
        <end position="299"/>
    </location>
</feature>
<evidence type="ECO:0000259" key="2">
    <source>
        <dbReference type="Pfam" id="PF04230"/>
    </source>
</evidence>
<name>A0A512HST3_9ACTN</name>
<dbReference type="Proteomes" id="UP000321769">
    <property type="component" value="Unassembled WGS sequence"/>
</dbReference>
<sequence>MSDRIYVRRYVDPLNPPSMARFRVGCGKNSGNLVFAASAQRSLTVDGVDVEANNLRTLLRSVDRLNDEGRHVVIPLANAFRPDFLPNLTALTEAIERLTVPVTILGVGGQFKLDGTVETTDEVDAAARRFMRAVLSRGPSLGVRGERTAGYLNGLGFAEIDVIGCPSMFLRGADLSIRDTAPAFDAATKVSINLTPHVPIPKGWVDDVFTRHPRTEYVAQDLKDLDAMLGGPAVKAASPEYPASIRHRAIRDDRAVLYCHAPTWIDAMAARDFTVGHRIHGNIASLLAGTPAHVIVHDSRTQELCEYFEIPHTAVTAHTRELTPQRLFEASDYGPLVANHPERVARFAGFLEKHGLRHVLDLPAGGAPFDRAVAEAQIRPSLVVRPRSSAPEILDLRAWNTARAAHEGIARAEGRVARAEKRIAELEARLAQTKSTGGGLLSVLRRGR</sequence>
<dbReference type="RefSeq" id="WP_146825844.1">
    <property type="nucleotide sequence ID" value="NZ_BAAAYQ010000001.1"/>
</dbReference>
<evidence type="ECO:0000313" key="3">
    <source>
        <dbReference type="EMBL" id="GEO88450.1"/>
    </source>
</evidence>
<organism evidence="3 4">
    <name type="scientific">Aeromicrobium flavum</name>
    <dbReference type="NCBI Taxonomy" id="416568"/>
    <lineage>
        <taxon>Bacteria</taxon>
        <taxon>Bacillati</taxon>
        <taxon>Actinomycetota</taxon>
        <taxon>Actinomycetes</taxon>
        <taxon>Propionibacteriales</taxon>
        <taxon>Nocardioidaceae</taxon>
        <taxon>Aeromicrobium</taxon>
    </lineage>
</organism>